<dbReference type="eggNOG" id="KOG1849">
    <property type="taxonomic scope" value="Eukaryota"/>
</dbReference>
<keyword evidence="8" id="KW-1185">Reference proteome</keyword>
<comment type="catalytic activity">
    <reaction evidence="1">
        <text>All bonds known to be hydrolyzed by this endopeptidase have arginine in P1 and an acidic residue in P4. P6 is often occupied by an acidic residue or by a hydroxy-amino-acid residue, the phosphorylation of which enhances cleavage.</text>
        <dbReference type="EC" id="3.4.22.49"/>
    </reaction>
</comment>
<dbReference type="PROSITE" id="PS51700">
    <property type="entry name" value="SEPARIN"/>
    <property type="match status" value="1"/>
</dbReference>
<evidence type="ECO:0000256" key="5">
    <source>
        <dbReference type="SAM" id="MobiDB-lite"/>
    </source>
</evidence>
<dbReference type="PANTHER" id="PTHR12792">
    <property type="entry name" value="EXTRA SPINDLE POLES 1-RELATED"/>
    <property type="match status" value="1"/>
</dbReference>
<dbReference type="PANTHER" id="PTHR12792:SF0">
    <property type="entry name" value="SEPARIN"/>
    <property type="match status" value="1"/>
</dbReference>
<keyword evidence="3" id="KW-0378">Hydrolase</keyword>
<evidence type="ECO:0000313" key="7">
    <source>
        <dbReference type="EMBL" id="EYU18539.1"/>
    </source>
</evidence>
<accession>A0A022PSQ7</accession>
<evidence type="ECO:0000256" key="3">
    <source>
        <dbReference type="ARBA" id="ARBA00022801"/>
    </source>
</evidence>
<evidence type="ECO:0000313" key="8">
    <source>
        <dbReference type="Proteomes" id="UP000030748"/>
    </source>
</evidence>
<protein>
    <recommendedName>
        <fullName evidence="2">separase</fullName>
        <ecNumber evidence="2">3.4.22.49</ecNumber>
    </recommendedName>
</protein>
<sequence>MGCKSTAEADLLSKLQSSVDLAGTHRLFSAHLHPFTPFFNLSTATAKKTTAKSSKSKPPEEEPHTIRSLAKQFLSFIHKSLSLLPKRLSETPKIPRDSALELFDSYRLCLDCLELIAPELAGKPHSVHVQRIRYVHCLERWELYKEAEAEGFVVLQSLNAVVGGGLKGKSRKSKERLVPELDEKSVDQEVAAIVLEVVVTLVKCASKRRSKVGADYWRVISLVNESEPWFKILDAKDYEKFHCFLETNLHIIALFLVAEMKCFGVDLMCEFSMVTFREYKKSHAHDQVYKVALKICSSLFSQIDELSSDIILDVLKHVLDIMADECKVGVEETTPGFLELVCYCANKCHSLTVSLCDPVAEHLSRLADTFREDFPFITSVLTLYASGLLASSSHDQSKGEDIEKCRNTLPRYALQKFLNNKKQCQQMAASINLLNDHSDIGGKVKNSQQKESSHAPYWEALKFFCQSLADSIYFNRKEILSEAESSWDDLNIIQYAFHEFCNTFLQCLSATEKERETSGDNHRVISVVVVAALMLSLKTNKYIKESTLLVKQVISAEWVSVKRLKYLYVSLNNLAVIFTRKKQPKEAIKALKLCCKASWNYVAYLSKMHVEKSHVSCDDLSEKAIAEFIMEASQKVAFLLQLNQESNCKIDGIIKKSLICWSVSENLIATVPTPVSLIKEWVKDADTEHGMMLHSLLSSCKEISKKTLGKILEEELLAYETQSYLNPRYCLRMRMQIIDILLEEVYIAKDSNLKKSRILIEKGKVLRVHGLARLDECVQCLSDAISTLKLIYGTKKSCSSRVHQLLIHAYLLHALCTQEASPNSMFLMLYLLCFDSDFLNDIHAALDLYLSSDHGHADEQYEDMLFLWYQLIDFLSIKGYLEIHPRLYDVVIKLFNEKNSPLAKTISELWKNRRLSHGLCASPVNHMFIDTFAKHQSQFSNSTKFWRTCMEELKPLTVGFHHINTEIKQAASCLISIVPPSSSFFLLSNLYYDSSARLVSSGRMIEALAYAKEAHSLRSKLLKQNFEYSVEKMTETFNEDGRIIEKSYYGIQTFKVADSLGAKGSCDYEGCTLTPWNVLSCYLESLLQVGMIHEILGNVLDAEMLLRWGRNISRIQGLPHFEVSFSVMLGKLYRKQKLWNAAEKELSSAKKTLASNADVVSCKRCLCMLESSINQQIGDLFLSRFSSTGESPSMKMLVDAKSFYKLALDKLNVFNWRTSNSTSEEARLEQVISRESSLSSCVINPPKANDTLSNAKTETKIEPRRSRRTKKEVKPASQTQEVVCNRNRRITRSTLRSLVETEEIVSADRHNAPTAGSATDHLSTAAVGSEHNVASSESECSAADFRNGISSLCNKMKCWHCLYTEAVDCSTLNNFIHMNWELVYRSLCLRLLVSIGKFCGICGNVHEAHEILLESLSVLSKKSSCSNCSSDSLIFLIESMGKHFRGDALAVQRASLLYYICWFTLKSYPHQGTGNICCELSCIGTVKIVSLLKMSFILGREVPLLFQKICRLLAGVYVLSTSLKQFSLSPDEEGSESQWGSFFHQASLGTDLNQQIISGMVQKKQSQSATNSEMKFVLASHAVMLLVVLIRVENSAYFVLLTAPESYEDLEEFVLRFFQGLPSIPVICISLVSGSDASLFRELLHWSHNVRAFILLSHLSSDNQHVILLPVYETLEASDDDASSSSVVFNWKDFDKQWKCPWVSTVIDEIAPVFRHVLEWNYYSSSEHFLEYIKKNTSLWWRQRNRLDQCLGKFLQDMEDLWLGTWKYLLLGEWPDCSHLDTIEKNLFEDEEHLLQLVVTKKCYVGQGSEASSSEFESKMHTLFKRMLEMSDNFDEDEGITRKPIILVLDFDVQMLPWENLPILRNQEVYRMPSVGSIFATLDRCCQNEEQFETNIPAFPSIDPLDSYYLLNPDGDLRTTQLEFESWFKDQNIEGKIGTVPTVEELSLALKNHDLFVYCGHGSGTQYIPGHQIEKLDTCAATLLLGCSSGSLYLKGCYLPEGAPISYILAGSPVIVANLWEVTDKDIDRFGKAMLNAWLRERSAASSKCDQCILPNKSKKCSHRPRIGSFMGQARDACTLGFLIGASPVCYGVPTGIIKRKKRTA</sequence>
<dbReference type="Proteomes" id="UP000030748">
    <property type="component" value="Unassembled WGS sequence"/>
</dbReference>
<dbReference type="EMBL" id="KI632331">
    <property type="protein sequence ID" value="EYU18539.1"/>
    <property type="molecule type" value="Genomic_DNA"/>
</dbReference>
<dbReference type="STRING" id="4155.A0A022PSQ7"/>
<evidence type="ECO:0000256" key="1">
    <source>
        <dbReference type="ARBA" id="ARBA00000451"/>
    </source>
</evidence>
<dbReference type="Pfam" id="PF25110">
    <property type="entry name" value="TPR_ESP1"/>
    <property type="match status" value="1"/>
</dbReference>
<dbReference type="GO" id="GO:0005634">
    <property type="term" value="C:nucleus"/>
    <property type="evidence" value="ECO:0000318"/>
    <property type="project" value="GO_Central"/>
</dbReference>
<dbReference type="InterPro" id="IPR030397">
    <property type="entry name" value="SEPARIN_core_dom"/>
</dbReference>
<dbReference type="EC" id="3.4.22.49" evidence="2"/>
<reference evidence="7 8" key="1">
    <citation type="journal article" date="2013" name="Proc. Natl. Acad. Sci. U.S.A.">
        <title>Fine-scale variation in meiotic recombination in Mimulus inferred from population shotgun sequencing.</title>
        <authorList>
            <person name="Hellsten U."/>
            <person name="Wright K.M."/>
            <person name="Jenkins J."/>
            <person name="Shu S."/>
            <person name="Yuan Y."/>
            <person name="Wessler S.R."/>
            <person name="Schmutz J."/>
            <person name="Willis J.H."/>
            <person name="Rokhsar D.S."/>
        </authorList>
    </citation>
    <scope>NUCLEOTIDE SEQUENCE [LARGE SCALE GENOMIC DNA]</scope>
    <source>
        <strain evidence="8">cv. DUN x IM62</strain>
    </source>
</reference>
<dbReference type="InterPro" id="IPR005314">
    <property type="entry name" value="Peptidase_C50"/>
</dbReference>
<dbReference type="GO" id="GO:0072686">
    <property type="term" value="C:mitotic spindle"/>
    <property type="evidence" value="ECO:0000318"/>
    <property type="project" value="GO_Central"/>
</dbReference>
<feature type="region of interest" description="Disordered" evidence="5">
    <location>
        <begin position="1257"/>
        <end position="1281"/>
    </location>
</feature>
<dbReference type="InterPro" id="IPR056933">
    <property type="entry name" value="TPR_ESP1"/>
</dbReference>
<evidence type="ECO:0000259" key="6">
    <source>
        <dbReference type="PROSITE" id="PS51700"/>
    </source>
</evidence>
<organism evidence="7 8">
    <name type="scientific">Erythranthe guttata</name>
    <name type="common">Yellow monkey flower</name>
    <name type="synonym">Mimulus guttatus</name>
    <dbReference type="NCBI Taxonomy" id="4155"/>
    <lineage>
        <taxon>Eukaryota</taxon>
        <taxon>Viridiplantae</taxon>
        <taxon>Streptophyta</taxon>
        <taxon>Embryophyta</taxon>
        <taxon>Tracheophyta</taxon>
        <taxon>Spermatophyta</taxon>
        <taxon>Magnoliopsida</taxon>
        <taxon>eudicotyledons</taxon>
        <taxon>Gunneridae</taxon>
        <taxon>Pentapetalae</taxon>
        <taxon>asterids</taxon>
        <taxon>lamiids</taxon>
        <taxon>Lamiales</taxon>
        <taxon>Phrymaceae</taxon>
        <taxon>Erythranthe</taxon>
    </lineage>
</organism>
<evidence type="ECO:0000256" key="2">
    <source>
        <dbReference type="ARBA" id="ARBA00012489"/>
    </source>
</evidence>
<dbReference type="GO" id="GO:0006508">
    <property type="term" value="P:proteolysis"/>
    <property type="evidence" value="ECO:0007669"/>
    <property type="project" value="InterPro"/>
</dbReference>
<dbReference type="GO" id="GO:0004197">
    <property type="term" value="F:cysteine-type endopeptidase activity"/>
    <property type="evidence" value="ECO:0000318"/>
    <property type="project" value="GO_Central"/>
</dbReference>
<dbReference type="Pfam" id="PF03568">
    <property type="entry name" value="Separin_C"/>
    <property type="match status" value="1"/>
</dbReference>
<feature type="domain" description="Peptidase C50" evidence="6">
    <location>
        <begin position="1904"/>
        <end position="1998"/>
    </location>
</feature>
<evidence type="ECO:0000256" key="4">
    <source>
        <dbReference type="ARBA" id="ARBA00022829"/>
    </source>
</evidence>
<dbReference type="GO" id="GO:0005737">
    <property type="term" value="C:cytoplasm"/>
    <property type="evidence" value="ECO:0000318"/>
    <property type="project" value="GO_Central"/>
</dbReference>
<proteinExistence type="predicted"/>
<gene>
    <name evidence="7" type="ORF">MIMGU_mgv1a018611mg</name>
</gene>
<dbReference type="GO" id="GO:0051307">
    <property type="term" value="P:meiotic chromosome separation"/>
    <property type="evidence" value="ECO:0000318"/>
    <property type="project" value="GO_Central"/>
</dbReference>
<dbReference type="InterPro" id="IPR056932">
    <property type="entry name" value="TPR_ESP1_2nd"/>
</dbReference>
<keyword evidence="4" id="KW-0159">Chromosome partition</keyword>
<name>A0A022PSQ7_ERYGU</name>
<dbReference type="Pfam" id="PF25113">
    <property type="entry name" value="TPR_ESP1_2nd"/>
    <property type="match status" value="1"/>
</dbReference>